<organism evidence="2 3">
    <name type="scientific">Pleurodeles waltl</name>
    <name type="common">Iberian ribbed newt</name>
    <dbReference type="NCBI Taxonomy" id="8319"/>
    <lineage>
        <taxon>Eukaryota</taxon>
        <taxon>Metazoa</taxon>
        <taxon>Chordata</taxon>
        <taxon>Craniata</taxon>
        <taxon>Vertebrata</taxon>
        <taxon>Euteleostomi</taxon>
        <taxon>Amphibia</taxon>
        <taxon>Batrachia</taxon>
        <taxon>Caudata</taxon>
        <taxon>Salamandroidea</taxon>
        <taxon>Salamandridae</taxon>
        <taxon>Pleurodelinae</taxon>
        <taxon>Pleurodeles</taxon>
    </lineage>
</organism>
<dbReference type="EMBL" id="JANPWB010000008">
    <property type="protein sequence ID" value="KAJ1167161.1"/>
    <property type="molecule type" value="Genomic_DNA"/>
</dbReference>
<sequence>MKHLFIRCVLADAIHLSEKTYAWQQEHIKRQLSCQLESASGIHERDSSSQLHSHHEHSLMRETAGAERPSQGASPVFRGAELFEGQKAPETLKDGIDWLSVAMT</sequence>
<name>A0AAV7SSU9_PLEWA</name>
<feature type="region of interest" description="Disordered" evidence="1">
    <location>
        <begin position="39"/>
        <end position="78"/>
    </location>
</feature>
<proteinExistence type="predicted"/>
<dbReference type="Proteomes" id="UP001066276">
    <property type="component" value="Chromosome 4_2"/>
</dbReference>
<keyword evidence="3" id="KW-1185">Reference proteome</keyword>
<evidence type="ECO:0000313" key="2">
    <source>
        <dbReference type="EMBL" id="KAJ1167161.1"/>
    </source>
</evidence>
<gene>
    <name evidence="2" type="ORF">NDU88_007554</name>
</gene>
<dbReference type="AlphaFoldDB" id="A0AAV7SSU9"/>
<protein>
    <submittedName>
        <fullName evidence="2">Uncharacterized protein</fullName>
    </submittedName>
</protein>
<reference evidence="2" key="1">
    <citation type="journal article" date="2022" name="bioRxiv">
        <title>Sequencing and chromosome-scale assembly of the giantPleurodeles waltlgenome.</title>
        <authorList>
            <person name="Brown T."/>
            <person name="Elewa A."/>
            <person name="Iarovenko S."/>
            <person name="Subramanian E."/>
            <person name="Araus A.J."/>
            <person name="Petzold A."/>
            <person name="Susuki M."/>
            <person name="Suzuki K.-i.T."/>
            <person name="Hayashi T."/>
            <person name="Toyoda A."/>
            <person name="Oliveira C."/>
            <person name="Osipova E."/>
            <person name="Leigh N.D."/>
            <person name="Simon A."/>
            <person name="Yun M.H."/>
        </authorList>
    </citation>
    <scope>NUCLEOTIDE SEQUENCE</scope>
    <source>
        <strain evidence="2">20211129_DDA</strain>
        <tissue evidence="2">Liver</tissue>
    </source>
</reference>
<accession>A0AAV7SSU9</accession>
<evidence type="ECO:0000256" key="1">
    <source>
        <dbReference type="SAM" id="MobiDB-lite"/>
    </source>
</evidence>
<comment type="caution">
    <text evidence="2">The sequence shown here is derived from an EMBL/GenBank/DDBJ whole genome shotgun (WGS) entry which is preliminary data.</text>
</comment>
<evidence type="ECO:0000313" key="3">
    <source>
        <dbReference type="Proteomes" id="UP001066276"/>
    </source>
</evidence>